<dbReference type="InterPro" id="IPR005545">
    <property type="entry name" value="YCII"/>
</dbReference>
<dbReference type="Proteomes" id="UP001238179">
    <property type="component" value="Chromosome"/>
</dbReference>
<dbReference type="AlphaFoldDB" id="A0AA48GWL6"/>
<accession>A0AA48GWL6</accession>
<dbReference type="KEGG" id="msil:METEAL_23750"/>
<protein>
    <submittedName>
        <fullName evidence="3">Dehydrogenase</fullName>
    </submittedName>
</protein>
<dbReference type="PANTHER" id="PTHR35174:SF3">
    <property type="entry name" value="BLL7171 PROTEIN"/>
    <property type="match status" value="1"/>
</dbReference>
<dbReference type="PANTHER" id="PTHR35174">
    <property type="entry name" value="BLL7171 PROTEIN-RELATED"/>
    <property type="match status" value="1"/>
</dbReference>
<dbReference type="InterPro" id="IPR011008">
    <property type="entry name" value="Dimeric_a/b-barrel"/>
</dbReference>
<dbReference type="Gene3D" id="3.30.70.1060">
    <property type="entry name" value="Dimeric alpha+beta barrel"/>
    <property type="match status" value="1"/>
</dbReference>
<evidence type="ECO:0000313" key="4">
    <source>
        <dbReference type="Proteomes" id="UP001238179"/>
    </source>
</evidence>
<organism evidence="3 4">
    <name type="scientific">Mesoterricola silvestris</name>
    <dbReference type="NCBI Taxonomy" id="2927979"/>
    <lineage>
        <taxon>Bacteria</taxon>
        <taxon>Pseudomonadati</taxon>
        <taxon>Acidobacteriota</taxon>
        <taxon>Holophagae</taxon>
        <taxon>Holophagales</taxon>
        <taxon>Holophagaceae</taxon>
        <taxon>Mesoterricola</taxon>
    </lineage>
</organism>
<comment type="similarity">
    <text evidence="1">Belongs to the YciI family.</text>
</comment>
<dbReference type="SUPFAM" id="SSF54909">
    <property type="entry name" value="Dimeric alpha+beta barrel"/>
    <property type="match status" value="1"/>
</dbReference>
<proteinExistence type="inferred from homology"/>
<name>A0AA48GWL6_9BACT</name>
<evidence type="ECO:0000259" key="2">
    <source>
        <dbReference type="Pfam" id="PF03795"/>
    </source>
</evidence>
<reference evidence="4" key="1">
    <citation type="journal article" date="2023" name="Int. J. Syst. Evol. Microbiol.">
        <title>Mesoterricola silvestris gen. nov., sp. nov., Mesoterricola sediminis sp. nov., Geothrix oryzae sp. nov., Geothrix edaphica sp. nov., Geothrix rubra sp. nov., and Geothrix limicola sp. nov., six novel members of Acidobacteriota isolated from soils.</title>
        <authorList>
            <person name="Itoh H."/>
            <person name="Sugisawa Y."/>
            <person name="Mise K."/>
            <person name="Xu Z."/>
            <person name="Kuniyasu M."/>
            <person name="Ushijima N."/>
            <person name="Kawano K."/>
            <person name="Kobayashi E."/>
            <person name="Shiratori Y."/>
            <person name="Masuda Y."/>
            <person name="Senoo K."/>
        </authorList>
    </citation>
    <scope>NUCLEOTIDE SEQUENCE [LARGE SCALE GENOMIC DNA]</scope>
    <source>
        <strain evidence="4">W79</strain>
    </source>
</reference>
<dbReference type="Pfam" id="PF03795">
    <property type="entry name" value="YCII"/>
    <property type="match status" value="1"/>
</dbReference>
<dbReference type="EMBL" id="AP027080">
    <property type="protein sequence ID" value="BDU73201.1"/>
    <property type="molecule type" value="Genomic_DNA"/>
</dbReference>
<keyword evidence="4" id="KW-1185">Reference proteome</keyword>
<gene>
    <name evidence="3" type="ORF">METEAL_23750</name>
</gene>
<evidence type="ECO:0000256" key="1">
    <source>
        <dbReference type="ARBA" id="ARBA00007689"/>
    </source>
</evidence>
<sequence length="118" mass="13256">MPFVMLILEPREQRARRTPEEGRAVYGRMVRFAEDLKDRGLLEGVSSLRPDREGTRVTVREGAPALVDGPFTETKEMIGGFFHLACTTREEALDIARACPAAEWTSLEVREAGPCYED</sequence>
<evidence type="ECO:0000313" key="3">
    <source>
        <dbReference type="EMBL" id="BDU73201.1"/>
    </source>
</evidence>
<dbReference type="RefSeq" id="WP_316411843.1">
    <property type="nucleotide sequence ID" value="NZ_AP027080.1"/>
</dbReference>
<feature type="domain" description="YCII-related" evidence="2">
    <location>
        <begin position="4"/>
        <end position="110"/>
    </location>
</feature>